<dbReference type="SUPFAM" id="SSF47473">
    <property type="entry name" value="EF-hand"/>
    <property type="match status" value="1"/>
</dbReference>
<dbReference type="InterPro" id="IPR002048">
    <property type="entry name" value="EF_hand_dom"/>
</dbReference>
<feature type="region of interest" description="Disordered" evidence="6">
    <location>
        <begin position="409"/>
        <end position="468"/>
    </location>
</feature>
<evidence type="ECO:0000256" key="2">
    <source>
        <dbReference type="ARBA" id="ARBA00022741"/>
    </source>
</evidence>
<dbReference type="InterPro" id="IPR001806">
    <property type="entry name" value="Small_GTPase"/>
</dbReference>
<dbReference type="InterPro" id="IPR011992">
    <property type="entry name" value="EF-hand-dom_pair"/>
</dbReference>
<evidence type="ECO:0000313" key="9">
    <source>
        <dbReference type="Proteomes" id="UP001152803"/>
    </source>
</evidence>
<evidence type="ECO:0000259" key="7">
    <source>
        <dbReference type="PROSITE" id="PS50222"/>
    </source>
</evidence>
<evidence type="ECO:0000256" key="5">
    <source>
        <dbReference type="ARBA" id="ARBA00023288"/>
    </source>
</evidence>
<dbReference type="SMART" id="SM00174">
    <property type="entry name" value="RHO"/>
    <property type="match status" value="1"/>
</dbReference>
<dbReference type="GO" id="GO:0003924">
    <property type="term" value="F:GTPase activity"/>
    <property type="evidence" value="ECO:0007669"/>
    <property type="project" value="InterPro"/>
</dbReference>
<dbReference type="AlphaFoldDB" id="A0A9Q1CY01"/>
<keyword evidence="9" id="KW-1185">Reference proteome</keyword>
<protein>
    <recommendedName>
        <fullName evidence="7">EF-hand domain-containing protein</fullName>
    </recommendedName>
</protein>
<dbReference type="SMART" id="SM00177">
    <property type="entry name" value="ARF"/>
    <property type="match status" value="1"/>
</dbReference>
<accession>A0A9Q1CY01</accession>
<dbReference type="NCBIfam" id="TIGR00231">
    <property type="entry name" value="small_GTP"/>
    <property type="match status" value="1"/>
</dbReference>
<dbReference type="GO" id="GO:0005525">
    <property type="term" value="F:GTP binding"/>
    <property type="evidence" value="ECO:0007669"/>
    <property type="project" value="UniProtKB-KW"/>
</dbReference>
<dbReference type="PRINTS" id="PR00449">
    <property type="entry name" value="RASTRNSFRMNG"/>
</dbReference>
<dbReference type="CDD" id="cd00154">
    <property type="entry name" value="Rab"/>
    <property type="match status" value="1"/>
</dbReference>
<dbReference type="InterPro" id="IPR018247">
    <property type="entry name" value="EF_Hand_1_Ca_BS"/>
</dbReference>
<evidence type="ECO:0000256" key="6">
    <source>
        <dbReference type="SAM" id="MobiDB-lite"/>
    </source>
</evidence>
<organism evidence="8 9">
    <name type="scientific">Conger conger</name>
    <name type="common">Conger eel</name>
    <name type="synonym">Muraena conger</name>
    <dbReference type="NCBI Taxonomy" id="82655"/>
    <lineage>
        <taxon>Eukaryota</taxon>
        <taxon>Metazoa</taxon>
        <taxon>Chordata</taxon>
        <taxon>Craniata</taxon>
        <taxon>Vertebrata</taxon>
        <taxon>Euteleostomi</taxon>
        <taxon>Actinopterygii</taxon>
        <taxon>Neopterygii</taxon>
        <taxon>Teleostei</taxon>
        <taxon>Anguilliformes</taxon>
        <taxon>Congridae</taxon>
        <taxon>Conger</taxon>
    </lineage>
</organism>
<dbReference type="Pfam" id="PF00071">
    <property type="entry name" value="Ras"/>
    <property type="match status" value="1"/>
</dbReference>
<dbReference type="SMART" id="SM00175">
    <property type="entry name" value="RAB"/>
    <property type="match status" value="1"/>
</dbReference>
<feature type="region of interest" description="Disordered" evidence="6">
    <location>
        <begin position="370"/>
        <end position="393"/>
    </location>
</feature>
<keyword evidence="1" id="KW-0479">Metal-binding</keyword>
<dbReference type="OrthoDB" id="9989112at2759"/>
<feature type="region of interest" description="Disordered" evidence="6">
    <location>
        <begin position="1"/>
        <end position="58"/>
    </location>
</feature>
<dbReference type="SMART" id="SM00173">
    <property type="entry name" value="RAS"/>
    <property type="match status" value="1"/>
</dbReference>
<evidence type="ECO:0000256" key="3">
    <source>
        <dbReference type="ARBA" id="ARBA00022837"/>
    </source>
</evidence>
<dbReference type="PANTHER" id="PTHR47977">
    <property type="entry name" value="RAS-RELATED PROTEIN RAB"/>
    <property type="match status" value="1"/>
</dbReference>
<keyword evidence="5" id="KW-0449">Lipoprotein</keyword>
<reference evidence="8" key="1">
    <citation type="journal article" date="2023" name="Science">
        <title>Genome structures resolve the early diversification of teleost fishes.</title>
        <authorList>
            <person name="Parey E."/>
            <person name="Louis A."/>
            <person name="Montfort J."/>
            <person name="Bouchez O."/>
            <person name="Roques C."/>
            <person name="Iampietro C."/>
            <person name="Lluch J."/>
            <person name="Castinel A."/>
            <person name="Donnadieu C."/>
            <person name="Desvignes T."/>
            <person name="Floi Bucao C."/>
            <person name="Jouanno E."/>
            <person name="Wen M."/>
            <person name="Mejri S."/>
            <person name="Dirks R."/>
            <person name="Jansen H."/>
            <person name="Henkel C."/>
            <person name="Chen W.J."/>
            <person name="Zahm M."/>
            <person name="Cabau C."/>
            <person name="Klopp C."/>
            <person name="Thompson A.W."/>
            <person name="Robinson-Rechavi M."/>
            <person name="Braasch I."/>
            <person name="Lecointre G."/>
            <person name="Bobe J."/>
            <person name="Postlethwait J.H."/>
            <person name="Berthelot C."/>
            <person name="Roest Crollius H."/>
            <person name="Guiguen Y."/>
        </authorList>
    </citation>
    <scope>NUCLEOTIDE SEQUENCE</scope>
    <source>
        <strain evidence="8">Concon-B</strain>
    </source>
</reference>
<evidence type="ECO:0000256" key="1">
    <source>
        <dbReference type="ARBA" id="ARBA00022723"/>
    </source>
</evidence>
<dbReference type="Gene3D" id="3.40.50.300">
    <property type="entry name" value="P-loop containing nucleotide triphosphate hydrolases"/>
    <property type="match status" value="1"/>
</dbReference>
<gene>
    <name evidence="8" type="ORF">COCON_G00212910</name>
</gene>
<dbReference type="CDD" id="cd00051">
    <property type="entry name" value="EFh"/>
    <property type="match status" value="1"/>
</dbReference>
<feature type="domain" description="EF-hand" evidence="7">
    <location>
        <begin position="93"/>
        <end position="128"/>
    </location>
</feature>
<evidence type="ECO:0000256" key="4">
    <source>
        <dbReference type="ARBA" id="ARBA00023134"/>
    </source>
</evidence>
<name>A0A9Q1CY01_CONCO</name>
<dbReference type="EMBL" id="JAFJMO010000017">
    <property type="protein sequence ID" value="KAJ8251979.1"/>
    <property type="molecule type" value="Genomic_DNA"/>
</dbReference>
<feature type="compositionally biased region" description="Basic and acidic residues" evidence="6">
    <location>
        <begin position="417"/>
        <end position="428"/>
    </location>
</feature>
<dbReference type="PROSITE" id="PS00018">
    <property type="entry name" value="EF_HAND_1"/>
    <property type="match status" value="1"/>
</dbReference>
<dbReference type="SMART" id="SM00176">
    <property type="entry name" value="RAN"/>
    <property type="match status" value="1"/>
</dbReference>
<sequence>MSGWLQTGEVLVGEARGEAPLSSPRVRGGVSPRPWRSRGPAVPPDPGDGLSELGTGQQDRLGKARELFQLCDKEEKGFITKRDMQRLQGELPLSSEQLEAVFESLDRDRNGFLTPLEFNMGLGEIVGVEEAECEGGAEVGMDQPDPDEEKFTQILVELGAEKFFKDQWELRAVWCGLKRERPELLCVLEDLLSHTISHLQDALQERDSLEQALRRRECDHDQVVRSIYEEMDSQIREERAKQLAQDSLRQNDKSHELQEKLKIKEQELEGIMMQQRELESRVRALSSEHCSTRGQNEQLQRQNSHLLEQLDCSRAELQSTQLQLEQIQSSTASQQRGRERDVLQVSKNMQKEKESLLKQLELLREMNQRMRDEKDAQPTQRRAPKIRKPLQKQGSIIGNYLMEDKAMKRQLSGQGDHALEEVVSEPDRKKHAANEGGDETDGQQEEACQGQENAVRRSSFGQPVGTDSRAMLSCPQRIFKVVFLGNSGVGKTSFIHRYCRGHFPTHLNATVGIDFQVRTVMLDSTPIALQLWDTAGQERFHSVTQQYFRKVDGILAMYDITTYFSFTAVREWLDSLQGRVSEDAVLLLVGNKAEVSEGSEREVTAREGRRLAEEYQAVFYECSAKTGFNVEEPMTHLARLLATLQDQQCESALSLADDCNNSRTCCK</sequence>
<proteinExistence type="predicted"/>
<dbReference type="FunFam" id="3.40.50.300:FF:001129">
    <property type="entry name" value="ras-related protein Rab-44 isoform X2"/>
    <property type="match status" value="1"/>
</dbReference>
<dbReference type="PROSITE" id="PS51421">
    <property type="entry name" value="RAS"/>
    <property type="match status" value="1"/>
</dbReference>
<dbReference type="SMART" id="SM00054">
    <property type="entry name" value="EFh"/>
    <property type="match status" value="2"/>
</dbReference>
<keyword evidence="2" id="KW-0547">Nucleotide-binding</keyword>
<dbReference type="GO" id="GO:0005509">
    <property type="term" value="F:calcium ion binding"/>
    <property type="evidence" value="ECO:0007669"/>
    <property type="project" value="InterPro"/>
</dbReference>
<dbReference type="InterPro" id="IPR005225">
    <property type="entry name" value="Small_GTP-bd"/>
</dbReference>
<keyword evidence="3" id="KW-0106">Calcium</keyword>
<comment type="caution">
    <text evidence="8">The sequence shown here is derived from an EMBL/GenBank/DDBJ whole genome shotgun (WGS) entry which is preliminary data.</text>
</comment>
<dbReference type="Gene3D" id="1.10.238.10">
    <property type="entry name" value="EF-hand"/>
    <property type="match status" value="1"/>
</dbReference>
<dbReference type="PROSITE" id="PS51419">
    <property type="entry name" value="RAB"/>
    <property type="match status" value="1"/>
</dbReference>
<dbReference type="SUPFAM" id="SSF52540">
    <property type="entry name" value="P-loop containing nucleoside triphosphate hydrolases"/>
    <property type="match status" value="1"/>
</dbReference>
<keyword evidence="4" id="KW-0342">GTP-binding</keyword>
<dbReference type="Proteomes" id="UP001152803">
    <property type="component" value="Unassembled WGS sequence"/>
</dbReference>
<dbReference type="InterPro" id="IPR027417">
    <property type="entry name" value="P-loop_NTPase"/>
</dbReference>
<dbReference type="PROSITE" id="PS50222">
    <property type="entry name" value="EF_HAND_2"/>
    <property type="match status" value="1"/>
</dbReference>
<dbReference type="InterPro" id="IPR050227">
    <property type="entry name" value="Rab"/>
</dbReference>
<evidence type="ECO:0000313" key="8">
    <source>
        <dbReference type="EMBL" id="KAJ8251979.1"/>
    </source>
</evidence>